<dbReference type="InterPro" id="IPR004387">
    <property type="entry name" value="Pept_M50_Zn"/>
</dbReference>
<sequence length="427" mass="45576">MDMFATVAFGLLFFVLLMASVALHEVGHMVPAKLFGVRVPQYFVGFGKTLWSRRWGDTEYGVKLFPLGGFVQLLGMYPPRNPAAKQTWLQRFADDARSYEWENITPADDGRLFYQQPVGRKLIIMAGGIVMNLFLAFAILLGVYGLHGTYQDAPIVAGVQQCYLTTPRADTTCRAGDPATPAAEAGLRRGDRITAFNGVAVTSSAQLTSLIQANGDQEMTLVIERDGASVTLPTVHSITVAATDPTDASKTISVGYLGFVRGRELVRGGPVEVVRDMGTMTTQSLSALAQFPVKVWSVATDVAMGKPRSAEDPVSIVGASVTAGQAATLADTPVSDRVAMFATILASVNLFLALFNLVPLPPLDGGHIVGALWEGLRRAFATLTKRPDPGPVDTAKMVPIAYAVGGFLLLCGVVLIVADIVSPVKIF</sequence>
<dbReference type="GO" id="GO:0016020">
    <property type="term" value="C:membrane"/>
    <property type="evidence" value="ECO:0007669"/>
    <property type="project" value="UniProtKB-SubCell"/>
</dbReference>
<keyword evidence="10 11" id="KW-0472">Membrane</keyword>
<dbReference type="Pfam" id="PF02163">
    <property type="entry name" value="Peptidase_M50"/>
    <property type="match status" value="1"/>
</dbReference>
<comment type="subcellular location">
    <subcellularLocation>
        <location evidence="2">Membrane</location>
        <topology evidence="2">Multi-pass membrane protein</topology>
    </subcellularLocation>
</comment>
<evidence type="ECO:0000256" key="2">
    <source>
        <dbReference type="ARBA" id="ARBA00004141"/>
    </source>
</evidence>
<evidence type="ECO:0000256" key="1">
    <source>
        <dbReference type="ARBA" id="ARBA00001947"/>
    </source>
</evidence>
<keyword evidence="6" id="KW-0378">Hydrolase</keyword>
<feature type="transmembrane region" description="Helical" evidence="11">
    <location>
        <begin position="400"/>
        <end position="421"/>
    </location>
</feature>
<dbReference type="InterPro" id="IPR008915">
    <property type="entry name" value="Peptidase_M50"/>
</dbReference>
<dbReference type="AlphaFoldDB" id="A0A4V1Q7C6"/>
<evidence type="ECO:0000256" key="10">
    <source>
        <dbReference type="ARBA" id="ARBA00023136"/>
    </source>
</evidence>
<dbReference type="SUPFAM" id="SSF50156">
    <property type="entry name" value="PDZ domain-like"/>
    <property type="match status" value="1"/>
</dbReference>
<name>A0A4V1Q7C6_9ACTN</name>
<keyword evidence="14" id="KW-1185">Reference proteome</keyword>
<dbReference type="PANTHER" id="PTHR42837:SF2">
    <property type="entry name" value="MEMBRANE METALLOPROTEASE ARASP2, CHLOROPLASTIC-RELATED"/>
    <property type="match status" value="1"/>
</dbReference>
<dbReference type="CDD" id="cd06163">
    <property type="entry name" value="S2P-M50_PDZ_RseP-like"/>
    <property type="match status" value="1"/>
</dbReference>
<protein>
    <submittedName>
        <fullName evidence="13">Peptidase</fullName>
    </submittedName>
</protein>
<proteinExistence type="inferred from homology"/>
<evidence type="ECO:0000256" key="7">
    <source>
        <dbReference type="ARBA" id="ARBA00022833"/>
    </source>
</evidence>
<reference evidence="13 14" key="1">
    <citation type="submission" date="2018-01" db="EMBL/GenBank/DDBJ databases">
        <title>Lactibacter flavus gen. nov., sp. nov., a novel bacterium of the family Propionibacteriaceae isolated from raw milk and dairy products.</title>
        <authorList>
            <person name="Wenning M."/>
            <person name="Breitenwieser F."/>
            <person name="Huptas C."/>
            <person name="von Neubeck M."/>
            <person name="Busse H.-J."/>
            <person name="Scherer S."/>
        </authorList>
    </citation>
    <scope>NUCLEOTIDE SEQUENCE [LARGE SCALE GENOMIC DNA]</scope>
    <source>
        <strain evidence="13 14">VG341</strain>
    </source>
</reference>
<dbReference type="Pfam" id="PF17820">
    <property type="entry name" value="PDZ_6"/>
    <property type="match status" value="1"/>
</dbReference>
<dbReference type="Gene3D" id="2.30.42.10">
    <property type="match status" value="1"/>
</dbReference>
<feature type="domain" description="PDZ" evidence="12">
    <location>
        <begin position="142"/>
        <end position="227"/>
    </location>
</feature>
<dbReference type="GO" id="GO:0006508">
    <property type="term" value="P:proteolysis"/>
    <property type="evidence" value="ECO:0007669"/>
    <property type="project" value="UniProtKB-KW"/>
</dbReference>
<evidence type="ECO:0000256" key="6">
    <source>
        <dbReference type="ARBA" id="ARBA00022801"/>
    </source>
</evidence>
<evidence type="ECO:0000256" key="4">
    <source>
        <dbReference type="ARBA" id="ARBA00022670"/>
    </source>
</evidence>
<comment type="similarity">
    <text evidence="3">Belongs to the peptidase M50B family.</text>
</comment>
<evidence type="ECO:0000256" key="5">
    <source>
        <dbReference type="ARBA" id="ARBA00022692"/>
    </source>
</evidence>
<feature type="transmembrane region" description="Helical" evidence="11">
    <location>
        <begin position="338"/>
        <end position="358"/>
    </location>
</feature>
<organism evidence="13 14">
    <name type="scientific">Propioniciclava flava</name>
    <dbReference type="NCBI Taxonomy" id="2072026"/>
    <lineage>
        <taxon>Bacteria</taxon>
        <taxon>Bacillati</taxon>
        <taxon>Actinomycetota</taxon>
        <taxon>Actinomycetes</taxon>
        <taxon>Propionibacteriales</taxon>
        <taxon>Propionibacteriaceae</taxon>
        <taxon>Propioniciclava</taxon>
    </lineage>
</organism>
<evidence type="ECO:0000256" key="9">
    <source>
        <dbReference type="ARBA" id="ARBA00023049"/>
    </source>
</evidence>
<dbReference type="EMBL" id="PPCV01000005">
    <property type="protein sequence ID" value="RXW32118.1"/>
    <property type="molecule type" value="Genomic_DNA"/>
</dbReference>
<keyword evidence="4" id="KW-0645">Protease</keyword>
<dbReference type="Proteomes" id="UP000290624">
    <property type="component" value="Unassembled WGS sequence"/>
</dbReference>
<gene>
    <name evidence="13" type="ORF">C1706_08750</name>
</gene>
<accession>A0A4V1Q7C6</accession>
<dbReference type="InterPro" id="IPR041489">
    <property type="entry name" value="PDZ_6"/>
</dbReference>
<evidence type="ECO:0000256" key="3">
    <source>
        <dbReference type="ARBA" id="ARBA00007931"/>
    </source>
</evidence>
<dbReference type="OrthoDB" id="9782003at2"/>
<evidence type="ECO:0000256" key="8">
    <source>
        <dbReference type="ARBA" id="ARBA00022989"/>
    </source>
</evidence>
<keyword evidence="9" id="KW-0482">Metalloprotease</keyword>
<keyword evidence="8 11" id="KW-1133">Transmembrane helix</keyword>
<dbReference type="GO" id="GO:0004222">
    <property type="term" value="F:metalloendopeptidase activity"/>
    <property type="evidence" value="ECO:0007669"/>
    <property type="project" value="InterPro"/>
</dbReference>
<dbReference type="InterPro" id="IPR036034">
    <property type="entry name" value="PDZ_sf"/>
</dbReference>
<dbReference type="PANTHER" id="PTHR42837">
    <property type="entry name" value="REGULATOR OF SIGMA-E PROTEASE RSEP"/>
    <property type="match status" value="1"/>
</dbReference>
<feature type="transmembrane region" description="Helical" evidence="11">
    <location>
        <begin position="122"/>
        <end position="146"/>
    </location>
</feature>
<evidence type="ECO:0000259" key="12">
    <source>
        <dbReference type="SMART" id="SM00228"/>
    </source>
</evidence>
<dbReference type="InterPro" id="IPR001478">
    <property type="entry name" value="PDZ"/>
</dbReference>
<dbReference type="SMART" id="SM00228">
    <property type="entry name" value="PDZ"/>
    <property type="match status" value="1"/>
</dbReference>
<keyword evidence="7" id="KW-0862">Zinc</keyword>
<dbReference type="RefSeq" id="WP_129458857.1">
    <property type="nucleotide sequence ID" value="NZ_PPCV01000005.1"/>
</dbReference>
<evidence type="ECO:0000313" key="13">
    <source>
        <dbReference type="EMBL" id="RXW32118.1"/>
    </source>
</evidence>
<keyword evidence="5 11" id="KW-0812">Transmembrane</keyword>
<evidence type="ECO:0000256" key="11">
    <source>
        <dbReference type="SAM" id="Phobius"/>
    </source>
</evidence>
<comment type="caution">
    <text evidence="13">The sequence shown here is derived from an EMBL/GenBank/DDBJ whole genome shotgun (WGS) entry which is preliminary data.</text>
</comment>
<evidence type="ECO:0000313" key="14">
    <source>
        <dbReference type="Proteomes" id="UP000290624"/>
    </source>
</evidence>
<comment type="cofactor">
    <cofactor evidence="1">
        <name>Zn(2+)</name>
        <dbReference type="ChEBI" id="CHEBI:29105"/>
    </cofactor>
</comment>